<dbReference type="Pfam" id="PF00392">
    <property type="entry name" value="GntR"/>
    <property type="match status" value="1"/>
</dbReference>
<evidence type="ECO:0000256" key="1">
    <source>
        <dbReference type="ARBA" id="ARBA00023015"/>
    </source>
</evidence>
<reference evidence="5 6" key="1">
    <citation type="submission" date="2019-11" db="EMBL/GenBank/DDBJ databases">
        <title>Whole genome sequencing identifies a novel species of the genus Arsenicicoccus isolated from human blood.</title>
        <authorList>
            <person name="Jeong J.H."/>
            <person name="Kweon O.J."/>
            <person name="Kim H.R."/>
            <person name="Kim T.-H."/>
            <person name="Ha S.-M."/>
            <person name="Lee M.-K."/>
        </authorList>
    </citation>
    <scope>NUCLEOTIDE SEQUENCE [LARGE SCALE GENOMIC DNA]</scope>
    <source>
        <strain evidence="5 6">MKL-02</strain>
    </source>
</reference>
<dbReference type="PANTHER" id="PTHR38445:SF7">
    <property type="entry name" value="GNTR-FAMILY TRANSCRIPTIONAL REGULATOR"/>
    <property type="match status" value="1"/>
</dbReference>
<dbReference type="RefSeq" id="WP_288799587.1">
    <property type="nucleotide sequence ID" value="NZ_CP171001.1"/>
</dbReference>
<dbReference type="PANTHER" id="PTHR38445">
    <property type="entry name" value="HTH-TYPE TRANSCRIPTIONAL REPRESSOR YTRA"/>
    <property type="match status" value="1"/>
</dbReference>
<evidence type="ECO:0000313" key="6">
    <source>
        <dbReference type="Proteomes" id="UP000431092"/>
    </source>
</evidence>
<accession>A0A6I3ISE7</accession>
<dbReference type="SMART" id="SM00345">
    <property type="entry name" value="HTH_GNTR"/>
    <property type="match status" value="1"/>
</dbReference>
<proteinExistence type="predicted"/>
<keyword evidence="2" id="KW-0238">DNA-binding</keyword>
<keyword evidence="6" id="KW-1185">Reference proteome</keyword>
<dbReference type="CDD" id="cd07377">
    <property type="entry name" value="WHTH_GntR"/>
    <property type="match status" value="1"/>
</dbReference>
<keyword evidence="1" id="KW-0805">Transcription regulation</keyword>
<dbReference type="Gene3D" id="1.10.10.10">
    <property type="entry name" value="Winged helix-like DNA-binding domain superfamily/Winged helix DNA-binding domain"/>
    <property type="match status" value="1"/>
</dbReference>
<dbReference type="GO" id="GO:0003677">
    <property type="term" value="F:DNA binding"/>
    <property type="evidence" value="ECO:0007669"/>
    <property type="project" value="UniProtKB-KW"/>
</dbReference>
<feature type="domain" description="HTH gntR-type" evidence="4">
    <location>
        <begin position="11"/>
        <end position="79"/>
    </location>
</feature>
<dbReference type="InterPro" id="IPR000524">
    <property type="entry name" value="Tscrpt_reg_HTH_GntR"/>
</dbReference>
<dbReference type="GO" id="GO:0003700">
    <property type="term" value="F:DNA-binding transcription factor activity"/>
    <property type="evidence" value="ECO:0007669"/>
    <property type="project" value="InterPro"/>
</dbReference>
<dbReference type="InterPro" id="IPR036390">
    <property type="entry name" value="WH_DNA-bd_sf"/>
</dbReference>
<dbReference type="Proteomes" id="UP000431092">
    <property type="component" value="Unassembled WGS sequence"/>
</dbReference>
<evidence type="ECO:0000256" key="2">
    <source>
        <dbReference type="ARBA" id="ARBA00023125"/>
    </source>
</evidence>
<gene>
    <name evidence="5" type="ORF">GGG17_06370</name>
</gene>
<evidence type="ECO:0000256" key="3">
    <source>
        <dbReference type="ARBA" id="ARBA00023163"/>
    </source>
</evidence>
<keyword evidence="3" id="KW-0804">Transcription</keyword>
<evidence type="ECO:0000313" key="5">
    <source>
        <dbReference type="EMBL" id="MTB71599.1"/>
    </source>
</evidence>
<name>A0A6I3ISE7_9MICO</name>
<dbReference type="InterPro" id="IPR036388">
    <property type="entry name" value="WH-like_DNA-bd_sf"/>
</dbReference>
<sequence length="117" mass="12580">MLIIIDPESTEPLYGQLVSQVRGAILRGDVGPGDKLPSARELASSLGVNMHTVLRAYTTLRDEGALELRRGRGAVVTAKGLDTAELEQAARTLVEVGRRHGLTLPQLHTLLDQEATS</sequence>
<dbReference type="SUPFAM" id="SSF46785">
    <property type="entry name" value="Winged helix' DNA-binding domain"/>
    <property type="match status" value="1"/>
</dbReference>
<evidence type="ECO:0000259" key="4">
    <source>
        <dbReference type="PROSITE" id="PS50949"/>
    </source>
</evidence>
<comment type="caution">
    <text evidence="5">The sequence shown here is derived from an EMBL/GenBank/DDBJ whole genome shotgun (WGS) entry which is preliminary data.</text>
</comment>
<protein>
    <submittedName>
        <fullName evidence="5">GntR family transcriptional regulator</fullName>
    </submittedName>
</protein>
<dbReference type="EMBL" id="WLVL01000021">
    <property type="protein sequence ID" value="MTB71599.1"/>
    <property type="molecule type" value="Genomic_DNA"/>
</dbReference>
<dbReference type="AlphaFoldDB" id="A0A6I3ISE7"/>
<dbReference type="PROSITE" id="PS50949">
    <property type="entry name" value="HTH_GNTR"/>
    <property type="match status" value="1"/>
</dbReference>
<organism evidence="5 6">
    <name type="scientific">Arsenicicoccus cauae</name>
    <dbReference type="NCBI Taxonomy" id="2663847"/>
    <lineage>
        <taxon>Bacteria</taxon>
        <taxon>Bacillati</taxon>
        <taxon>Actinomycetota</taxon>
        <taxon>Actinomycetes</taxon>
        <taxon>Micrococcales</taxon>
        <taxon>Intrasporangiaceae</taxon>
        <taxon>Arsenicicoccus</taxon>
    </lineage>
</organism>